<accession>A0A1I3WQK2</accession>
<dbReference type="GO" id="GO:0004018">
    <property type="term" value="F:N6-(1,2-dicarboxyethyl)AMP AMP-lyase (fumarate-forming) activity"/>
    <property type="evidence" value="ECO:0007669"/>
    <property type="project" value="TreeGrafter"/>
</dbReference>
<dbReference type="SUPFAM" id="SSF48557">
    <property type="entry name" value="L-aspartase-like"/>
    <property type="match status" value="1"/>
</dbReference>
<keyword evidence="3" id="KW-0413">Isomerase</keyword>
<dbReference type="GO" id="GO:0070626">
    <property type="term" value="F:(S)-2-(5-amino-1-(5-phospho-D-ribosyl)imidazole-4-carboxamido) succinate lyase (fumarate-forming) activity"/>
    <property type="evidence" value="ECO:0007669"/>
    <property type="project" value="TreeGrafter"/>
</dbReference>
<dbReference type="InterPro" id="IPR020557">
    <property type="entry name" value="Fumarate_lyase_CS"/>
</dbReference>
<feature type="domain" description="Adenylosuccinate lyase C-terminal" evidence="2">
    <location>
        <begin position="362"/>
        <end position="441"/>
    </location>
</feature>
<dbReference type="PRINTS" id="PR00149">
    <property type="entry name" value="FUMRATELYASE"/>
</dbReference>
<evidence type="ECO:0000256" key="1">
    <source>
        <dbReference type="ARBA" id="ARBA00023239"/>
    </source>
</evidence>
<organism evidence="3 4">
    <name type="scientific">Amycolatopsis sacchari</name>
    <dbReference type="NCBI Taxonomy" id="115433"/>
    <lineage>
        <taxon>Bacteria</taxon>
        <taxon>Bacillati</taxon>
        <taxon>Actinomycetota</taxon>
        <taxon>Actinomycetes</taxon>
        <taxon>Pseudonocardiales</taxon>
        <taxon>Pseudonocardiaceae</taxon>
        <taxon>Amycolatopsis</taxon>
    </lineage>
</organism>
<dbReference type="Proteomes" id="UP000199025">
    <property type="component" value="Unassembled WGS sequence"/>
</dbReference>
<dbReference type="GO" id="GO:0044208">
    <property type="term" value="P:'de novo' AMP biosynthetic process"/>
    <property type="evidence" value="ECO:0007669"/>
    <property type="project" value="TreeGrafter"/>
</dbReference>
<dbReference type="RefSeq" id="WP_091510778.1">
    <property type="nucleotide sequence ID" value="NZ_CBDRCA010000001.1"/>
</dbReference>
<dbReference type="Gene3D" id="1.20.200.10">
    <property type="entry name" value="Fumarase/aspartase (Central domain)"/>
    <property type="match status" value="1"/>
</dbReference>
<reference evidence="3 4" key="1">
    <citation type="submission" date="2016-10" db="EMBL/GenBank/DDBJ databases">
        <authorList>
            <person name="de Groot N.N."/>
        </authorList>
    </citation>
    <scope>NUCLEOTIDE SEQUENCE [LARGE SCALE GENOMIC DNA]</scope>
    <source>
        <strain evidence="3 4">DSM 44468</strain>
    </source>
</reference>
<dbReference type="InterPro" id="IPR019468">
    <property type="entry name" value="AdenyloSucc_lyase_C"/>
</dbReference>
<dbReference type="InterPro" id="IPR000362">
    <property type="entry name" value="Fumarate_lyase_fam"/>
</dbReference>
<keyword evidence="1" id="KW-0456">Lyase</keyword>
<evidence type="ECO:0000313" key="3">
    <source>
        <dbReference type="EMBL" id="SFK09650.1"/>
    </source>
</evidence>
<evidence type="ECO:0000313" key="4">
    <source>
        <dbReference type="Proteomes" id="UP000199025"/>
    </source>
</evidence>
<dbReference type="InterPro" id="IPR022761">
    <property type="entry name" value="Fumarate_lyase_N"/>
</dbReference>
<dbReference type="AlphaFoldDB" id="A0A1I3WQK2"/>
<dbReference type="GO" id="GO:0005829">
    <property type="term" value="C:cytosol"/>
    <property type="evidence" value="ECO:0007669"/>
    <property type="project" value="TreeGrafter"/>
</dbReference>
<dbReference type="GO" id="GO:0016853">
    <property type="term" value="F:isomerase activity"/>
    <property type="evidence" value="ECO:0007669"/>
    <property type="project" value="UniProtKB-KW"/>
</dbReference>
<proteinExistence type="predicted"/>
<gene>
    <name evidence="3" type="ORF">SAMN05421835_113188</name>
</gene>
<dbReference type="PANTHER" id="PTHR43172:SF1">
    <property type="entry name" value="ADENYLOSUCCINATE LYASE"/>
    <property type="match status" value="1"/>
</dbReference>
<protein>
    <submittedName>
        <fullName evidence="3">3-carboxy-cis,cis-muconate cycloisomerase</fullName>
    </submittedName>
</protein>
<dbReference type="EMBL" id="FORP01000013">
    <property type="protein sequence ID" value="SFK09650.1"/>
    <property type="molecule type" value="Genomic_DNA"/>
</dbReference>
<dbReference type="PRINTS" id="PR00145">
    <property type="entry name" value="ARGSUCLYASE"/>
</dbReference>
<keyword evidence="4" id="KW-1185">Reference proteome</keyword>
<dbReference type="SMART" id="SM00998">
    <property type="entry name" value="ADSL_C"/>
    <property type="match status" value="1"/>
</dbReference>
<dbReference type="InterPro" id="IPR008948">
    <property type="entry name" value="L-Aspartase-like"/>
</dbReference>
<dbReference type="STRING" id="115433.SAMN05421835_113188"/>
<dbReference type="CDD" id="cd01597">
    <property type="entry name" value="pCLME"/>
    <property type="match status" value="1"/>
</dbReference>
<dbReference type="Gene3D" id="1.10.40.30">
    <property type="entry name" value="Fumarase/aspartase (C-terminal domain)"/>
    <property type="match status" value="1"/>
</dbReference>
<evidence type="ECO:0000259" key="2">
    <source>
        <dbReference type="SMART" id="SM00998"/>
    </source>
</evidence>
<dbReference type="OrthoDB" id="9768878at2"/>
<dbReference type="Pfam" id="PF00206">
    <property type="entry name" value="Lyase_1"/>
    <property type="match status" value="1"/>
</dbReference>
<dbReference type="Pfam" id="PF10397">
    <property type="entry name" value="ADSL_C"/>
    <property type="match status" value="1"/>
</dbReference>
<dbReference type="PANTHER" id="PTHR43172">
    <property type="entry name" value="ADENYLOSUCCINATE LYASE"/>
    <property type="match status" value="1"/>
</dbReference>
<sequence>MSGRQHFTGSRVPDPGVRALVATPNRWQRWLDVEAALALAQAELGMIPDSAARAISASADLRRLDVPRIERRMAEMSHPLMPLIAELAEVVGEPDGGWVHWGATSQNIMQTGDVLVTRDVHRILLRSLAGLLSVAADLADRGAEVVVAGRTHGQHAVPVTLGFKVAIWLDQLARHGTRLRRLEDDLLVAMVGGAAGTFASYGARGPELQGLVGRRLGLGSMALPARTIADPFTEYVCVLGLLAATGAAMAREVRTLMKPEFGEVREGAPPGSIGSSTMPHKRNPQLCDHVLTLSARLRALAAPALEAMVQDHEADGAQSALLDGVVADASVLGGDLLAYLVALVSGLEVDESRMRVNLALTDGLINSEAVMLALGEKVGRQRAHGLVGEAAERASAGEGRFADLLAQDPRIAPHLTPGEVKGLLDPSRYTGLSATLARQTAERARCAAAELTTEHEPAR</sequence>
<name>A0A1I3WQK2_9PSEU</name>
<dbReference type="PROSITE" id="PS00163">
    <property type="entry name" value="FUMARATE_LYASES"/>
    <property type="match status" value="1"/>
</dbReference>